<dbReference type="EMBL" id="JABFAA010000013">
    <property type="protein sequence ID" value="MBA0699442.1"/>
    <property type="molecule type" value="Genomic_DNA"/>
</dbReference>
<proteinExistence type="predicted"/>
<dbReference type="AlphaFoldDB" id="A0A7J8YJ86"/>
<organism evidence="1 2">
    <name type="scientific">Gossypium aridum</name>
    <name type="common">American cotton</name>
    <name type="synonym">Erioxylum aridum</name>
    <dbReference type="NCBI Taxonomy" id="34290"/>
    <lineage>
        <taxon>Eukaryota</taxon>
        <taxon>Viridiplantae</taxon>
        <taxon>Streptophyta</taxon>
        <taxon>Embryophyta</taxon>
        <taxon>Tracheophyta</taxon>
        <taxon>Spermatophyta</taxon>
        <taxon>Magnoliopsida</taxon>
        <taxon>eudicotyledons</taxon>
        <taxon>Gunneridae</taxon>
        <taxon>Pentapetalae</taxon>
        <taxon>rosids</taxon>
        <taxon>malvids</taxon>
        <taxon>Malvales</taxon>
        <taxon>Malvaceae</taxon>
        <taxon>Malvoideae</taxon>
        <taxon>Gossypium</taxon>
    </lineage>
</organism>
<evidence type="ECO:0000313" key="1">
    <source>
        <dbReference type="EMBL" id="MBA0699442.1"/>
    </source>
</evidence>
<gene>
    <name evidence="1" type="ORF">Goari_001077</name>
</gene>
<accession>A0A7J8YJ86</accession>
<keyword evidence="2" id="KW-1185">Reference proteome</keyword>
<evidence type="ECO:0000313" key="2">
    <source>
        <dbReference type="Proteomes" id="UP000593577"/>
    </source>
</evidence>
<protein>
    <submittedName>
        <fullName evidence="1">Uncharacterized protein</fullName>
    </submittedName>
</protein>
<sequence>MRDSVIQMNIVSRMRIFLIMRQP</sequence>
<dbReference type="Proteomes" id="UP000593577">
    <property type="component" value="Unassembled WGS sequence"/>
</dbReference>
<comment type="caution">
    <text evidence="1">The sequence shown here is derived from an EMBL/GenBank/DDBJ whole genome shotgun (WGS) entry which is preliminary data.</text>
</comment>
<name>A0A7J8YJ86_GOSAI</name>
<reference evidence="1 2" key="1">
    <citation type="journal article" date="2019" name="Genome Biol. Evol.">
        <title>Insights into the evolution of the New World diploid cottons (Gossypium, subgenus Houzingenia) based on genome sequencing.</title>
        <authorList>
            <person name="Grover C.E."/>
            <person name="Arick M.A. 2nd"/>
            <person name="Thrash A."/>
            <person name="Conover J.L."/>
            <person name="Sanders W.S."/>
            <person name="Peterson D.G."/>
            <person name="Frelichowski J.E."/>
            <person name="Scheffler J.A."/>
            <person name="Scheffler B.E."/>
            <person name="Wendel J.F."/>
        </authorList>
    </citation>
    <scope>NUCLEOTIDE SEQUENCE [LARGE SCALE GENOMIC DNA]</scope>
    <source>
        <strain evidence="1">185</strain>
        <tissue evidence="1">Leaf</tissue>
    </source>
</reference>